<proteinExistence type="predicted"/>
<dbReference type="SUPFAM" id="SSF52343">
    <property type="entry name" value="Ferredoxin reductase-like, C-terminal NADP-linked domain"/>
    <property type="match status" value="1"/>
</dbReference>
<accession>A0ABD3QYH5</accession>
<evidence type="ECO:0000313" key="3">
    <source>
        <dbReference type="EMBL" id="KAL3805288.1"/>
    </source>
</evidence>
<sequence>MKVRCLLAAAAFLAALDPTAAFTVPSTSVRAVVHRDGSIIVPSSTSRRKLHPFSIRSRLFMSWGPAPEWTAASVSQNIQACPSGSCVSLKVAVEDGSGFVIPGQYVQVRPSGVFVSSFRYELYCISDSKAGDDVKPVFLAIASPPTGKAISEADAAAGESKAPVPATWEFLVKKTESNSWLTSATSSIEISQPMGNGFPMKENLEGYKYDFPTQNLLLFATGSGIAPIRSAIESGMLNIAPPGSGGRTCTLYYGVRTPDDLSYVSKFPEWEALGVQVVPVISRPDLPCESGTVWNGRTGYVQNALEEDGVPIPRNSGALLCGVKGMCESVRGMLMEANVFEGRILTNF</sequence>
<evidence type="ECO:0000259" key="2">
    <source>
        <dbReference type="Pfam" id="PF00175"/>
    </source>
</evidence>
<dbReference type="PANTHER" id="PTHR47215">
    <property type="match status" value="1"/>
</dbReference>
<keyword evidence="4" id="KW-1185">Reference proteome</keyword>
<dbReference type="CDD" id="cd00322">
    <property type="entry name" value="FNR_like"/>
    <property type="match status" value="1"/>
</dbReference>
<organism evidence="3 4">
    <name type="scientific">Cyclotella cryptica</name>
    <dbReference type="NCBI Taxonomy" id="29204"/>
    <lineage>
        <taxon>Eukaryota</taxon>
        <taxon>Sar</taxon>
        <taxon>Stramenopiles</taxon>
        <taxon>Ochrophyta</taxon>
        <taxon>Bacillariophyta</taxon>
        <taxon>Coscinodiscophyceae</taxon>
        <taxon>Thalassiosirophycidae</taxon>
        <taxon>Stephanodiscales</taxon>
        <taxon>Stephanodiscaceae</taxon>
        <taxon>Cyclotella</taxon>
    </lineage>
</organism>
<dbReference type="Gene3D" id="3.40.50.80">
    <property type="entry name" value="Nucleotide-binding domain of ferredoxin-NADP reductase (FNR) module"/>
    <property type="match status" value="1"/>
</dbReference>
<gene>
    <name evidence="3" type="ORF">HJC23_008995</name>
</gene>
<dbReference type="PANTHER" id="PTHR47215:SF1">
    <property type="entry name" value="F9L1.8 PROTEIN"/>
    <property type="match status" value="1"/>
</dbReference>
<dbReference type="Proteomes" id="UP001516023">
    <property type="component" value="Unassembled WGS sequence"/>
</dbReference>
<dbReference type="AlphaFoldDB" id="A0ABD3QYH5"/>
<evidence type="ECO:0000313" key="4">
    <source>
        <dbReference type="Proteomes" id="UP001516023"/>
    </source>
</evidence>
<feature type="domain" description="Oxidoreductase FAD/NAD(P)-binding" evidence="2">
    <location>
        <begin position="219"/>
        <end position="331"/>
    </location>
</feature>
<comment type="caution">
    <text evidence="3">The sequence shown here is derived from an EMBL/GenBank/DDBJ whole genome shotgun (WGS) entry which is preliminary data.</text>
</comment>
<protein>
    <recommendedName>
        <fullName evidence="2">Oxidoreductase FAD/NAD(P)-binding domain-containing protein</fullName>
    </recommendedName>
</protein>
<dbReference type="InterPro" id="IPR001433">
    <property type="entry name" value="OxRdtase_FAD/NAD-bd"/>
</dbReference>
<name>A0ABD3QYH5_9STRA</name>
<reference evidence="3 4" key="1">
    <citation type="journal article" date="2020" name="G3 (Bethesda)">
        <title>Improved Reference Genome for Cyclotella cryptica CCMP332, a Model for Cell Wall Morphogenesis, Salinity Adaptation, and Lipid Production in Diatoms (Bacillariophyta).</title>
        <authorList>
            <person name="Roberts W.R."/>
            <person name="Downey K.M."/>
            <person name="Ruck E.C."/>
            <person name="Traller J.C."/>
            <person name="Alverson A.J."/>
        </authorList>
    </citation>
    <scope>NUCLEOTIDE SEQUENCE [LARGE SCALE GENOMIC DNA]</scope>
    <source>
        <strain evidence="3 4">CCMP332</strain>
    </source>
</reference>
<evidence type="ECO:0000256" key="1">
    <source>
        <dbReference type="SAM" id="SignalP"/>
    </source>
</evidence>
<dbReference type="InterPro" id="IPR039261">
    <property type="entry name" value="FNR_nucleotide-bd"/>
</dbReference>
<dbReference type="Pfam" id="PF00175">
    <property type="entry name" value="NAD_binding_1"/>
    <property type="match status" value="1"/>
</dbReference>
<feature type="chain" id="PRO_5044765660" description="Oxidoreductase FAD/NAD(P)-binding domain-containing protein" evidence="1">
    <location>
        <begin position="22"/>
        <end position="348"/>
    </location>
</feature>
<feature type="signal peptide" evidence="1">
    <location>
        <begin position="1"/>
        <end position="21"/>
    </location>
</feature>
<dbReference type="EMBL" id="JABMIG020000003">
    <property type="protein sequence ID" value="KAL3805288.1"/>
    <property type="molecule type" value="Genomic_DNA"/>
</dbReference>
<keyword evidence="1" id="KW-0732">Signal</keyword>